<dbReference type="EMBL" id="NCKW01000186">
    <property type="protein sequence ID" value="POM81054.1"/>
    <property type="molecule type" value="Genomic_DNA"/>
</dbReference>
<dbReference type="AlphaFoldDB" id="A0A2P4YTC1"/>
<evidence type="ECO:0000313" key="1">
    <source>
        <dbReference type="EMBL" id="POM81054.1"/>
    </source>
</evidence>
<keyword evidence="2" id="KW-1185">Reference proteome</keyword>
<accession>A0A2P4YTC1</accession>
<comment type="caution">
    <text evidence="1">The sequence shown here is derived from an EMBL/GenBank/DDBJ whole genome shotgun (WGS) entry which is preliminary data.</text>
</comment>
<gene>
    <name evidence="1" type="ORF">PHPALM_1034</name>
</gene>
<dbReference type="Proteomes" id="UP000237271">
    <property type="component" value="Unassembled WGS sequence"/>
</dbReference>
<evidence type="ECO:0000313" key="2">
    <source>
        <dbReference type="Proteomes" id="UP000237271"/>
    </source>
</evidence>
<organism evidence="1 2">
    <name type="scientific">Phytophthora palmivora</name>
    <dbReference type="NCBI Taxonomy" id="4796"/>
    <lineage>
        <taxon>Eukaryota</taxon>
        <taxon>Sar</taxon>
        <taxon>Stramenopiles</taxon>
        <taxon>Oomycota</taxon>
        <taxon>Peronosporomycetes</taxon>
        <taxon>Peronosporales</taxon>
        <taxon>Peronosporaceae</taxon>
        <taxon>Phytophthora</taxon>
    </lineage>
</organism>
<protein>
    <submittedName>
        <fullName evidence="1">Uncharacterized protein</fullName>
    </submittedName>
</protein>
<reference evidence="1 2" key="1">
    <citation type="journal article" date="2017" name="Genome Biol. Evol.">
        <title>Phytophthora megakarya and P. palmivora, closely related causal agents of cacao black pod rot, underwent increases in genome sizes and gene numbers by different mechanisms.</title>
        <authorList>
            <person name="Ali S.S."/>
            <person name="Shao J."/>
            <person name="Lary D.J."/>
            <person name="Kronmiller B."/>
            <person name="Shen D."/>
            <person name="Strem M.D."/>
            <person name="Amoako-Attah I."/>
            <person name="Akrofi A.Y."/>
            <person name="Begoude B.A."/>
            <person name="Ten Hoopen G.M."/>
            <person name="Coulibaly K."/>
            <person name="Kebe B.I."/>
            <person name="Melnick R.L."/>
            <person name="Guiltinan M.J."/>
            <person name="Tyler B.M."/>
            <person name="Meinhardt L.W."/>
            <person name="Bailey B.A."/>
        </authorList>
    </citation>
    <scope>NUCLEOTIDE SEQUENCE [LARGE SCALE GENOMIC DNA]</scope>
    <source>
        <strain evidence="2">sbr112.9</strain>
    </source>
</reference>
<proteinExistence type="predicted"/>
<name>A0A2P4YTC1_9STRA</name>
<sequence>MTEAIWKFQPGPQFQVLLKRQGEQPLILDWGIRVATILDGKQVTCWICRGSALCRAKNKGIQLFGNTSKATKHLNEVHFVTSAKIIAETGRRGSRQEELNRIIHTITNSDDCRRATLLLETLRVVNNNLPFRIGKYEEAELLSALTMMNFEQLVTHAVAELYHSGVTAVSKFLTENKIPSVASFAINTDFWVWETQEKLYVSIDSVGTRHLNPRYVERNGGIREPFRLWIVALLRDFGLTVKDVFGDTSDKGLAVKRMLESNLSLMYSSSYKCFYQDCMWYYTSKE</sequence>